<comment type="caution">
    <text evidence="2">The sequence shown here is derived from an EMBL/GenBank/DDBJ whole genome shotgun (WGS) entry which is preliminary data.</text>
</comment>
<name>W6NSP6_HAECO</name>
<dbReference type="InterPro" id="IPR001304">
    <property type="entry name" value="C-type_lectin-like"/>
</dbReference>
<organism evidence="2">
    <name type="scientific">Haemonchus contortus</name>
    <name type="common">Barber pole worm</name>
    <dbReference type="NCBI Taxonomy" id="6289"/>
    <lineage>
        <taxon>Eukaryota</taxon>
        <taxon>Metazoa</taxon>
        <taxon>Ecdysozoa</taxon>
        <taxon>Nematoda</taxon>
        <taxon>Chromadorea</taxon>
        <taxon>Rhabditida</taxon>
        <taxon>Rhabditina</taxon>
        <taxon>Rhabditomorpha</taxon>
        <taxon>Strongyloidea</taxon>
        <taxon>Trichostrongylidae</taxon>
        <taxon>Haemonchus</taxon>
    </lineage>
</organism>
<evidence type="ECO:0000313" key="2">
    <source>
        <dbReference type="EMBL" id="CDL95127.1"/>
    </source>
</evidence>
<dbReference type="PANTHER" id="PTHR31024">
    <property type="entry name" value="C-TYPE LECTIN"/>
    <property type="match status" value="1"/>
</dbReference>
<feature type="domain" description="C-type lectin" evidence="1">
    <location>
        <begin position="1"/>
        <end position="101"/>
    </location>
</feature>
<dbReference type="SMART" id="SM00034">
    <property type="entry name" value="CLECT"/>
    <property type="match status" value="1"/>
</dbReference>
<dbReference type="EMBL" id="CAVP010058742">
    <property type="protein sequence ID" value="CDL95127.1"/>
    <property type="molecule type" value="Genomic_DNA"/>
</dbReference>
<dbReference type="AlphaFoldDB" id="W6NSP6"/>
<protein>
    <submittedName>
        <fullName evidence="2">C-type lectin domain containing protein</fullName>
    </submittedName>
</protein>
<keyword evidence="2" id="KW-0430">Lectin</keyword>
<dbReference type="InterPro" id="IPR016187">
    <property type="entry name" value="CTDL_fold"/>
</dbReference>
<dbReference type="GO" id="GO:0030246">
    <property type="term" value="F:carbohydrate binding"/>
    <property type="evidence" value="ECO:0007669"/>
    <property type="project" value="UniProtKB-KW"/>
</dbReference>
<dbReference type="SUPFAM" id="SSF56436">
    <property type="entry name" value="C-type lectin-like"/>
    <property type="match status" value="1"/>
</dbReference>
<accession>W6NSP6</accession>
<gene>
    <name evidence="2" type="ORF">HCOI_01354600</name>
</gene>
<dbReference type="Pfam" id="PF00059">
    <property type="entry name" value="Lectin_C"/>
    <property type="match status" value="1"/>
</dbReference>
<sequence length="122" mass="14211">MLARRTCHRKNDGILAVDEDLRKDAFLTKLVPPKTNFWLGLEWKGNDWMWPDGFSVGRFTKWAKGHPISGRGDCVYMQKNANNKTAWFADDCENDYFHICQKKPCDSTKYCPFQLSNDESEI</sequence>
<reference evidence="2" key="2">
    <citation type="submission" date="2013-05" db="EMBL/GenBank/DDBJ databases">
        <title>The genome and transcriptome of Haemonchus contortus: a key model parasite for drug and vaccine discovery.</title>
        <authorList>
            <person name="Laing R."/>
            <person name="Kikuchi T."/>
            <person name="Martinelli A."/>
            <person name="Tsai I.J."/>
            <person name="Beech R.N."/>
            <person name="Redman E."/>
            <person name="Holroyd N."/>
            <person name="Bartley D.J."/>
            <person name="Beasley H."/>
            <person name="Britton C."/>
            <person name="Curran D."/>
            <person name="Devaney E."/>
            <person name="Gilabert A."/>
            <person name="Jackson F."/>
            <person name="Hunt M."/>
            <person name="Johnston S."/>
            <person name="Kryukov I."/>
            <person name="Li K."/>
            <person name="Morrison A.A."/>
            <person name="Reid A.J."/>
            <person name="Sargison N."/>
            <person name="Saunders G."/>
            <person name="Wasmuth J.D."/>
            <person name="Wolstenholme A."/>
            <person name="Berriman M."/>
            <person name="Gilleard J.S."/>
            <person name="Cotton J.A."/>
        </authorList>
    </citation>
    <scope>NUCLEOTIDE SEQUENCE [LARGE SCALE GENOMIC DNA]</scope>
    <source>
        <strain evidence="2">ISE/inbred ISE</strain>
    </source>
</reference>
<dbReference type="Gene3D" id="3.10.100.10">
    <property type="entry name" value="Mannose-Binding Protein A, subunit A"/>
    <property type="match status" value="1"/>
</dbReference>
<dbReference type="PROSITE" id="PS50041">
    <property type="entry name" value="C_TYPE_LECTIN_2"/>
    <property type="match status" value="1"/>
</dbReference>
<dbReference type="CDD" id="cd00037">
    <property type="entry name" value="CLECT"/>
    <property type="match status" value="1"/>
</dbReference>
<proteinExistence type="predicted"/>
<dbReference type="PANTHER" id="PTHR31024:SF3">
    <property type="entry name" value="C-TYPE LECTIN-RELATED"/>
    <property type="match status" value="1"/>
</dbReference>
<evidence type="ECO:0000259" key="1">
    <source>
        <dbReference type="PROSITE" id="PS50041"/>
    </source>
</evidence>
<reference evidence="2" key="1">
    <citation type="submission" date="2013-03" db="EMBL/GenBank/DDBJ databases">
        <authorList>
            <person name="Aslett M."/>
        </authorList>
    </citation>
    <scope>NUCLEOTIDE SEQUENCE [LARGE SCALE GENOMIC DNA]</scope>
    <source>
        <strain evidence="2">ISE/inbred ISE</strain>
    </source>
</reference>
<dbReference type="InterPro" id="IPR016186">
    <property type="entry name" value="C-type_lectin-like/link_sf"/>
</dbReference>